<organism evidence="1 2">
    <name type="scientific">Arcicella aquatica</name>
    <dbReference type="NCBI Taxonomy" id="217141"/>
    <lineage>
        <taxon>Bacteria</taxon>
        <taxon>Pseudomonadati</taxon>
        <taxon>Bacteroidota</taxon>
        <taxon>Cytophagia</taxon>
        <taxon>Cytophagales</taxon>
        <taxon>Flectobacillaceae</taxon>
        <taxon>Arcicella</taxon>
    </lineage>
</organism>
<keyword evidence="2" id="KW-1185">Reference proteome</keyword>
<reference evidence="1 2" key="1">
    <citation type="submission" date="2023-12" db="EMBL/GenBank/DDBJ databases">
        <title>Novel species of the genus Arcicella isolated from rivers.</title>
        <authorList>
            <person name="Lu H."/>
        </authorList>
    </citation>
    <scope>NUCLEOTIDE SEQUENCE [LARGE SCALE GENOMIC DNA]</scope>
    <source>
        <strain evidence="1 2">LMG 21963</strain>
    </source>
</reference>
<sequence>MNLETFLLKDKIQEIENGFKIKNGWLLICESTYDEIESKGIYCALIKNKYLEKYSSSHSWPINYGYEGKSNVYGDNSYQTYDNEEVEPFLFRKSFNIKDGIKKYIDVGEEFILFYRLFEEVADKQNRVYYFVNDYGELDEVIVVEPNKVKIKLKYLKEYITMRDMHFFISFEYMILRKTIDKDWNLEFIDKDFSNENYFYNHLIRNDMGTYQSWILGNYFIKPNVSKRSYLDFDNFHCEEFIIGIDENGEIILKNPKYESKGNFTFTYFKKEVLNKYYNNPIEYEIDSFSVSNKYFRLKIDNNLENIIPVLLTDLLILPENEQLHWKQYNIPITEDLKLSSTYYKTMILGNWYESPESIDLYFKHLYNDFNKKWYQKFGWNLYKPLAKEDEFNFKALHLITENNIKSFCEQTLTIVKLTIDRINEKEIVKGIELEPNTKGISKFQKFLESKNMDIPDLFEFLRHLQSLRSGLIAHTFSNSNKECKKALEYFNFNERNLIDIQKEIFKKSIRTFSTLETHLL</sequence>
<name>A0ABU5QQ84_9BACT</name>
<evidence type="ECO:0008006" key="3">
    <source>
        <dbReference type="Google" id="ProtNLM"/>
    </source>
</evidence>
<dbReference type="Proteomes" id="UP001304671">
    <property type="component" value="Unassembled WGS sequence"/>
</dbReference>
<dbReference type="EMBL" id="JAYFUL010000026">
    <property type="protein sequence ID" value="MEA5259173.1"/>
    <property type="molecule type" value="Genomic_DNA"/>
</dbReference>
<evidence type="ECO:0000313" key="1">
    <source>
        <dbReference type="EMBL" id="MEA5259173.1"/>
    </source>
</evidence>
<dbReference type="RefSeq" id="WP_323250682.1">
    <property type="nucleotide sequence ID" value="NZ_JAYFUL010000026.1"/>
</dbReference>
<protein>
    <recommendedName>
        <fullName evidence="3">ApeA N-terminal domain-containing protein</fullName>
    </recommendedName>
</protein>
<comment type="caution">
    <text evidence="1">The sequence shown here is derived from an EMBL/GenBank/DDBJ whole genome shotgun (WGS) entry which is preliminary data.</text>
</comment>
<proteinExistence type="predicted"/>
<accession>A0ABU5QQ84</accession>
<gene>
    <name evidence="1" type="ORF">VB264_15360</name>
</gene>
<evidence type="ECO:0000313" key="2">
    <source>
        <dbReference type="Proteomes" id="UP001304671"/>
    </source>
</evidence>